<evidence type="ECO:0000313" key="2">
    <source>
        <dbReference type="Proteomes" id="UP001334804"/>
    </source>
</evidence>
<protein>
    <recommendedName>
        <fullName evidence="3">ATP-grasp domain-containing protein</fullName>
    </recommendedName>
</protein>
<sequence length="331" mass="35192">MAPTEARVTDPKETTVSEAGTVVPNPWASKVRQHEAIAAVDPELAFDLHVLASPAELTAHLAARRDRTVVLRPEISDDTGSAVLVRPGVAPPEPEIRRLWDGGGRIVAHDHVPGTPCFVNGVVLDGVLHLTDVWRCFLLEEAHRSLLTSVVNLAPGSPRERDLAHRLSSVVKGIGLASGPVTFEVVMGADRTLKLVKFAARTAGHPLPHLCALLGLPDQAAALAGGPRALAGRPIEPGFVADYAFAAREGGRLVRIEGLDEIRALRSYAGDIFLPTPGESITATTGEGGAGAILLRHKDEEVLLADVEFCQNRNREGVFSVTADAQRPLGR</sequence>
<name>A0ABZ1ECI8_9ACTN</name>
<gene>
    <name evidence="1" type="ORF">OIE14_00180</name>
</gene>
<organism evidence="1 2">
    <name type="scientific">Micromonospora peucetia</name>
    <dbReference type="NCBI Taxonomy" id="47871"/>
    <lineage>
        <taxon>Bacteria</taxon>
        <taxon>Bacillati</taxon>
        <taxon>Actinomycetota</taxon>
        <taxon>Actinomycetes</taxon>
        <taxon>Micromonosporales</taxon>
        <taxon>Micromonosporaceae</taxon>
        <taxon>Micromonospora</taxon>
    </lineage>
</organism>
<reference evidence="1 2" key="1">
    <citation type="submission" date="2022-10" db="EMBL/GenBank/DDBJ databases">
        <title>The complete genomes of actinobacterial strains from the NBC collection.</title>
        <authorList>
            <person name="Joergensen T.S."/>
            <person name="Alvarez Arevalo M."/>
            <person name="Sterndorff E.B."/>
            <person name="Faurdal D."/>
            <person name="Vuksanovic O."/>
            <person name="Mourched A.-S."/>
            <person name="Charusanti P."/>
            <person name="Shaw S."/>
            <person name="Blin K."/>
            <person name="Weber T."/>
        </authorList>
    </citation>
    <scope>NUCLEOTIDE SEQUENCE [LARGE SCALE GENOMIC DNA]</scope>
    <source>
        <strain evidence="1 2">NBC 01809</strain>
    </source>
</reference>
<evidence type="ECO:0008006" key="3">
    <source>
        <dbReference type="Google" id="ProtNLM"/>
    </source>
</evidence>
<dbReference type="RefSeq" id="WP_326564186.1">
    <property type="nucleotide sequence ID" value="NZ_CP109071.1"/>
</dbReference>
<keyword evidence="2" id="KW-1185">Reference proteome</keyword>
<evidence type="ECO:0000313" key="1">
    <source>
        <dbReference type="EMBL" id="WSA32560.1"/>
    </source>
</evidence>
<dbReference type="Proteomes" id="UP001334804">
    <property type="component" value="Chromosome"/>
</dbReference>
<proteinExistence type="predicted"/>
<accession>A0ABZ1ECI8</accession>
<dbReference type="EMBL" id="CP109071">
    <property type="protein sequence ID" value="WSA32560.1"/>
    <property type="molecule type" value="Genomic_DNA"/>
</dbReference>
<dbReference type="Gene3D" id="3.30.470.20">
    <property type="entry name" value="ATP-grasp fold, B domain"/>
    <property type="match status" value="1"/>
</dbReference>